<accession>A0AAP0PJ12</accession>
<name>A0AAP0PJ12_9MAGN</name>
<keyword evidence="2" id="KW-1185">Reference proteome</keyword>
<reference evidence="1 2" key="1">
    <citation type="submission" date="2024-01" db="EMBL/GenBank/DDBJ databases">
        <title>Genome assemblies of Stephania.</title>
        <authorList>
            <person name="Yang L."/>
        </authorList>
    </citation>
    <scope>NUCLEOTIDE SEQUENCE [LARGE SCALE GENOMIC DNA]</scope>
    <source>
        <strain evidence="1">YNDBR</strain>
        <tissue evidence="1">Leaf</tissue>
    </source>
</reference>
<evidence type="ECO:0000313" key="1">
    <source>
        <dbReference type="EMBL" id="KAK9143095.1"/>
    </source>
</evidence>
<dbReference type="AlphaFoldDB" id="A0AAP0PJ12"/>
<organism evidence="1 2">
    <name type="scientific">Stephania yunnanensis</name>
    <dbReference type="NCBI Taxonomy" id="152371"/>
    <lineage>
        <taxon>Eukaryota</taxon>
        <taxon>Viridiplantae</taxon>
        <taxon>Streptophyta</taxon>
        <taxon>Embryophyta</taxon>
        <taxon>Tracheophyta</taxon>
        <taxon>Spermatophyta</taxon>
        <taxon>Magnoliopsida</taxon>
        <taxon>Ranunculales</taxon>
        <taxon>Menispermaceae</taxon>
        <taxon>Menispermoideae</taxon>
        <taxon>Cissampelideae</taxon>
        <taxon>Stephania</taxon>
    </lineage>
</organism>
<evidence type="ECO:0000313" key="2">
    <source>
        <dbReference type="Proteomes" id="UP001420932"/>
    </source>
</evidence>
<sequence length="63" mass="7148">MRRSGFTCAEEYLWRPIAEEEAHTSLEAKSKGQQRRVVDETVLCKVLLVRLRRSTATVAGKDA</sequence>
<protein>
    <submittedName>
        <fullName evidence="1">Uncharacterized protein</fullName>
    </submittedName>
</protein>
<gene>
    <name evidence="1" type="ORF">Syun_012495</name>
</gene>
<comment type="caution">
    <text evidence="1">The sequence shown here is derived from an EMBL/GenBank/DDBJ whole genome shotgun (WGS) entry which is preliminary data.</text>
</comment>
<dbReference type="Proteomes" id="UP001420932">
    <property type="component" value="Unassembled WGS sequence"/>
</dbReference>
<proteinExistence type="predicted"/>
<dbReference type="EMBL" id="JBBNAF010000005">
    <property type="protein sequence ID" value="KAK9143095.1"/>
    <property type="molecule type" value="Genomic_DNA"/>
</dbReference>